<keyword evidence="2" id="KW-1185">Reference proteome</keyword>
<name>A0ABQ4R1X2_9HYPH</name>
<accession>A0ABQ4R1X2</accession>
<evidence type="ECO:0000313" key="2">
    <source>
        <dbReference type="Proteomes" id="UP001055167"/>
    </source>
</evidence>
<dbReference type="RefSeq" id="WP_128562084.1">
    <property type="nucleotide sequence ID" value="NZ_BPQH01000012.1"/>
</dbReference>
<organism evidence="1 2">
    <name type="scientific">Methylobacterium crusticola</name>
    <dbReference type="NCBI Taxonomy" id="1697972"/>
    <lineage>
        <taxon>Bacteria</taxon>
        <taxon>Pseudomonadati</taxon>
        <taxon>Pseudomonadota</taxon>
        <taxon>Alphaproteobacteria</taxon>
        <taxon>Hyphomicrobiales</taxon>
        <taxon>Methylobacteriaceae</taxon>
        <taxon>Methylobacterium</taxon>
    </lineage>
</organism>
<gene>
    <name evidence="1" type="ORF">OPKNFCMD_3876</name>
</gene>
<comment type="caution">
    <text evidence="1">The sequence shown here is derived from an EMBL/GenBank/DDBJ whole genome shotgun (WGS) entry which is preliminary data.</text>
</comment>
<sequence length="251" mass="27260">MSEVDGTYANLGAGILLRQDPHGPAEIYVDGTVRFRFMDRVYLPTTTDRLSIEQIQVINRFREFEIAAGPGLAYRNRLRSLVKGVVSAVGEGGLLEIGCGKFPLSAEVPSRIYQGVEVDDEAIAENRRRGILCTRDVDVEPAVVRQCDLCVALFVFHFHVTEATLDLVAGGLPACAVVIFNVVSRQPEIRTRVALELVGRGLWLGSLDLSGLGACDTMYFASREAGVARALAARRSAETLLLSPPAGNWLS</sequence>
<dbReference type="SUPFAM" id="SSF53335">
    <property type="entry name" value="S-adenosyl-L-methionine-dependent methyltransferases"/>
    <property type="match status" value="1"/>
</dbReference>
<evidence type="ECO:0000313" key="1">
    <source>
        <dbReference type="EMBL" id="GJD51125.1"/>
    </source>
</evidence>
<dbReference type="EMBL" id="BPQH01000012">
    <property type="protein sequence ID" value="GJD51125.1"/>
    <property type="molecule type" value="Genomic_DNA"/>
</dbReference>
<proteinExistence type="predicted"/>
<dbReference type="InterPro" id="IPR029063">
    <property type="entry name" value="SAM-dependent_MTases_sf"/>
</dbReference>
<protein>
    <recommendedName>
        <fullName evidence="3">Class I SAM-dependent methyltransferase</fullName>
    </recommendedName>
</protein>
<evidence type="ECO:0008006" key="3">
    <source>
        <dbReference type="Google" id="ProtNLM"/>
    </source>
</evidence>
<reference evidence="1" key="2">
    <citation type="submission" date="2021-08" db="EMBL/GenBank/DDBJ databases">
        <authorList>
            <person name="Tani A."/>
            <person name="Ola A."/>
            <person name="Ogura Y."/>
            <person name="Katsura K."/>
            <person name="Hayashi T."/>
        </authorList>
    </citation>
    <scope>NUCLEOTIDE SEQUENCE</scope>
    <source>
        <strain evidence="1">KCTC 52305</strain>
    </source>
</reference>
<dbReference type="Proteomes" id="UP001055167">
    <property type="component" value="Unassembled WGS sequence"/>
</dbReference>
<reference evidence="1" key="1">
    <citation type="journal article" date="2021" name="Front. Microbiol.">
        <title>Comprehensive Comparative Genomics and Phenotyping of Methylobacterium Species.</title>
        <authorList>
            <person name="Alessa O."/>
            <person name="Ogura Y."/>
            <person name="Fujitani Y."/>
            <person name="Takami H."/>
            <person name="Hayashi T."/>
            <person name="Sahin N."/>
            <person name="Tani A."/>
        </authorList>
    </citation>
    <scope>NUCLEOTIDE SEQUENCE</scope>
    <source>
        <strain evidence="1">KCTC 52305</strain>
    </source>
</reference>